<dbReference type="AlphaFoldDB" id="A0A084CNS3"/>
<feature type="binding site" evidence="4">
    <location>
        <position position="7"/>
    </location>
    <ligand>
        <name>a divalent metal cation</name>
        <dbReference type="ChEBI" id="CHEBI:60240"/>
        <label>1</label>
    </ligand>
</feature>
<evidence type="ECO:0000256" key="1">
    <source>
        <dbReference type="ARBA" id="ARBA00009275"/>
    </source>
</evidence>
<sequence>MIDTHAHIYSAEFKSDRTQVVKRALKKGVDKILLPNISLNSIDPMLQVVAAYSEVCHPMIGLHPCYVDQNIRKSLATMYTYLCRHSFIAVGEIGIDLYRKKNYAEQEMAFITQINWAKEMNLPVVIHARNSIKEVLALLSKEQDGSLSGVFHSFVSSVIEAKEINDLGFHLGLGGISTFKNSGMDRVIPYLDLNYVVLETDCPYLAPAPHRGERNEPAYIQLIANRVAELNEIALSEVDSITTINAKRLFKI</sequence>
<feature type="binding site" evidence="4">
    <location>
        <position position="201"/>
    </location>
    <ligand>
        <name>a divalent metal cation</name>
        <dbReference type="ChEBI" id="CHEBI:60240"/>
        <label>1</label>
    </ligand>
</feature>
<organism evidence="5 6">
    <name type="scientific">Candidatus Photodesmus blepharonis</name>
    <dbReference type="NCBI Taxonomy" id="1179155"/>
    <lineage>
        <taxon>Bacteria</taxon>
        <taxon>Pseudomonadati</taxon>
        <taxon>Pseudomonadota</taxon>
        <taxon>Gammaproteobacteria</taxon>
        <taxon>Vibrionales</taxon>
        <taxon>Vibrionaceae</taxon>
        <taxon>Candidatus Photodesmus</taxon>
    </lineage>
</organism>
<dbReference type="GO" id="GO:0005829">
    <property type="term" value="C:cytosol"/>
    <property type="evidence" value="ECO:0007669"/>
    <property type="project" value="TreeGrafter"/>
</dbReference>
<evidence type="ECO:0000256" key="4">
    <source>
        <dbReference type="PIRSR" id="PIRSR005902-1"/>
    </source>
</evidence>
<dbReference type="EMBL" id="JGVK01000009">
    <property type="protein sequence ID" value="KEY91452.1"/>
    <property type="molecule type" value="Genomic_DNA"/>
</dbReference>
<dbReference type="OrthoDB" id="9810005at2"/>
<accession>A0A084CNS3</accession>
<evidence type="ECO:0000313" key="5">
    <source>
        <dbReference type="EMBL" id="KEY91452.1"/>
    </source>
</evidence>
<dbReference type="Proteomes" id="UP000053784">
    <property type="component" value="Unassembled WGS sequence"/>
</dbReference>
<dbReference type="Pfam" id="PF01026">
    <property type="entry name" value="TatD_DNase"/>
    <property type="match status" value="1"/>
</dbReference>
<name>A0A084CNS3_9GAMM</name>
<dbReference type="FunFam" id="3.20.20.140:FF:000005">
    <property type="entry name" value="TatD family hydrolase"/>
    <property type="match status" value="1"/>
</dbReference>
<dbReference type="RefSeq" id="WP_034413622.1">
    <property type="nucleotide sequence ID" value="NZ_JGVK01000009.1"/>
</dbReference>
<comment type="similarity">
    <text evidence="1">Belongs to the metallo-dependent hydrolases superfamily. TatD-type hydrolase family.</text>
</comment>
<dbReference type="STRING" id="1179155.CF67_17048"/>
<dbReference type="GO" id="GO:0016788">
    <property type="term" value="F:hydrolase activity, acting on ester bonds"/>
    <property type="evidence" value="ECO:0007669"/>
    <property type="project" value="InterPro"/>
</dbReference>
<dbReference type="GO" id="GO:0046872">
    <property type="term" value="F:metal ion binding"/>
    <property type="evidence" value="ECO:0007669"/>
    <property type="project" value="UniProtKB-KW"/>
</dbReference>
<feature type="binding site" evidence="4">
    <location>
        <position position="5"/>
    </location>
    <ligand>
        <name>a divalent metal cation</name>
        <dbReference type="ChEBI" id="CHEBI:60240"/>
        <label>1</label>
    </ligand>
</feature>
<feature type="binding site" evidence="4">
    <location>
        <position position="127"/>
    </location>
    <ligand>
        <name>a divalent metal cation</name>
        <dbReference type="ChEBI" id="CHEBI:60240"/>
        <label>2</label>
    </ligand>
</feature>
<keyword evidence="3" id="KW-0378">Hydrolase</keyword>
<dbReference type="Gene3D" id="3.20.20.140">
    <property type="entry name" value="Metal-dependent hydrolases"/>
    <property type="match status" value="1"/>
</dbReference>
<dbReference type="GO" id="GO:0004536">
    <property type="term" value="F:DNA nuclease activity"/>
    <property type="evidence" value="ECO:0007669"/>
    <property type="project" value="InterPro"/>
</dbReference>
<dbReference type="NCBIfam" id="TIGR00010">
    <property type="entry name" value="YchF/TatD family DNA exonuclease"/>
    <property type="match status" value="1"/>
</dbReference>
<evidence type="ECO:0000313" key="6">
    <source>
        <dbReference type="Proteomes" id="UP000053784"/>
    </source>
</evidence>
<keyword evidence="6" id="KW-1185">Reference proteome</keyword>
<dbReference type="InterPro" id="IPR032466">
    <property type="entry name" value="Metal_Hydrolase"/>
</dbReference>
<feature type="binding site" evidence="4">
    <location>
        <position position="92"/>
    </location>
    <ligand>
        <name>a divalent metal cation</name>
        <dbReference type="ChEBI" id="CHEBI:60240"/>
        <label>1</label>
    </ligand>
</feature>
<proteinExistence type="inferred from homology"/>
<evidence type="ECO:0000256" key="2">
    <source>
        <dbReference type="ARBA" id="ARBA00022723"/>
    </source>
</evidence>
<protein>
    <submittedName>
        <fullName evidence="5">Deoxyribonuclease YabD</fullName>
    </submittedName>
</protein>
<keyword evidence="2 4" id="KW-0479">Metal-binding</keyword>
<dbReference type="PANTHER" id="PTHR46124:SF4">
    <property type="entry name" value="HYDROLASE TATD"/>
    <property type="match status" value="1"/>
</dbReference>
<feature type="binding site" evidence="4">
    <location>
        <position position="152"/>
    </location>
    <ligand>
        <name>a divalent metal cation</name>
        <dbReference type="ChEBI" id="CHEBI:60240"/>
        <label>2</label>
    </ligand>
</feature>
<dbReference type="SUPFAM" id="SSF51556">
    <property type="entry name" value="Metallo-dependent hydrolases"/>
    <property type="match status" value="1"/>
</dbReference>
<evidence type="ECO:0000256" key="3">
    <source>
        <dbReference type="ARBA" id="ARBA00022801"/>
    </source>
</evidence>
<dbReference type="InterPro" id="IPR015991">
    <property type="entry name" value="TatD/YcfH-like"/>
</dbReference>
<dbReference type="InterPro" id="IPR001130">
    <property type="entry name" value="TatD-like"/>
</dbReference>
<dbReference type="PIRSF" id="PIRSF005902">
    <property type="entry name" value="DNase_TatD"/>
    <property type="match status" value="1"/>
</dbReference>
<dbReference type="eggNOG" id="COG0084">
    <property type="taxonomic scope" value="Bacteria"/>
</dbReference>
<comment type="caution">
    <text evidence="5">The sequence shown here is derived from an EMBL/GenBank/DDBJ whole genome shotgun (WGS) entry which is preliminary data.</text>
</comment>
<gene>
    <name evidence="5" type="primary">yabD</name>
    <name evidence="5" type="ORF">CF67_17048</name>
</gene>
<dbReference type="PANTHER" id="PTHR46124">
    <property type="entry name" value="D-AMINOACYL-TRNA DEACYLASE"/>
    <property type="match status" value="1"/>
</dbReference>
<dbReference type="CDD" id="cd01310">
    <property type="entry name" value="TatD_DNAse"/>
    <property type="match status" value="1"/>
</dbReference>
<reference evidence="5 6" key="1">
    <citation type="submission" date="2014-03" db="EMBL/GenBank/DDBJ databases">
        <title>Selection and divergence in the genomes of co-occurring obligate luminous symbionts with specific hosts.</title>
        <authorList>
            <person name="Hendry T.A."/>
            <person name="de Wet J.R."/>
            <person name="Dunlap P.V."/>
        </authorList>
    </citation>
    <scope>NUCLEOTIDE SEQUENCE [LARGE SCALE GENOMIC DNA]</scope>
    <source>
        <strain evidence="5 6">Ppalp.1</strain>
    </source>
</reference>